<reference evidence="3 4" key="1">
    <citation type="submission" date="2020-08" db="EMBL/GenBank/DDBJ databases">
        <title>Acidobacteriota in marine sediments use diverse sulfur dissimilation pathways.</title>
        <authorList>
            <person name="Wasmund K."/>
        </authorList>
    </citation>
    <scope>NUCLEOTIDE SEQUENCE [LARGE SCALE GENOMIC DNA]</scope>
    <source>
        <strain evidence="3">MAG AM4</strain>
    </source>
</reference>
<dbReference type="InterPro" id="IPR029058">
    <property type="entry name" value="AB_hydrolase_fold"/>
</dbReference>
<evidence type="ECO:0000313" key="3">
    <source>
        <dbReference type="EMBL" id="MBD3868850.1"/>
    </source>
</evidence>
<dbReference type="Gene3D" id="3.40.50.1820">
    <property type="entry name" value="alpha/beta hydrolase"/>
    <property type="match status" value="1"/>
</dbReference>
<dbReference type="Pfam" id="PF00561">
    <property type="entry name" value="Abhydrolase_1"/>
    <property type="match status" value="1"/>
</dbReference>
<accession>A0A8J7C276</accession>
<feature type="region of interest" description="Disordered" evidence="1">
    <location>
        <begin position="212"/>
        <end position="231"/>
    </location>
</feature>
<gene>
    <name evidence="3" type="ORF">IFK94_12050</name>
</gene>
<dbReference type="Proteomes" id="UP000648239">
    <property type="component" value="Unassembled WGS sequence"/>
</dbReference>
<comment type="caution">
    <text evidence="3">The sequence shown here is derived from an EMBL/GenBank/DDBJ whole genome shotgun (WGS) entry which is preliminary data.</text>
</comment>
<evidence type="ECO:0000259" key="2">
    <source>
        <dbReference type="Pfam" id="PF00561"/>
    </source>
</evidence>
<dbReference type="AlphaFoldDB" id="A0A8J7C276"/>
<name>A0A8J7C276_9BACT</name>
<feature type="domain" description="AB hydrolase-1" evidence="2">
    <location>
        <begin position="55"/>
        <end position="186"/>
    </location>
</feature>
<organism evidence="3 4">
    <name type="scientific">Candidatus Polarisedimenticola svalbardensis</name>
    <dbReference type="NCBI Taxonomy" id="2886004"/>
    <lineage>
        <taxon>Bacteria</taxon>
        <taxon>Pseudomonadati</taxon>
        <taxon>Acidobacteriota</taxon>
        <taxon>Candidatus Polarisedimenticolia</taxon>
        <taxon>Candidatus Polarisedimenticolales</taxon>
        <taxon>Candidatus Polarisedimenticolaceae</taxon>
        <taxon>Candidatus Polarisedimenticola</taxon>
    </lineage>
</organism>
<dbReference type="EMBL" id="JACXWD010000046">
    <property type="protein sequence ID" value="MBD3868850.1"/>
    <property type="molecule type" value="Genomic_DNA"/>
</dbReference>
<dbReference type="InterPro" id="IPR000073">
    <property type="entry name" value="AB_hydrolase_1"/>
</dbReference>
<proteinExistence type="predicted"/>
<protein>
    <recommendedName>
        <fullName evidence="2">AB hydrolase-1 domain-containing protein</fullName>
    </recommendedName>
</protein>
<dbReference type="SUPFAM" id="SSF53474">
    <property type="entry name" value="alpha/beta-Hydrolases"/>
    <property type="match status" value="1"/>
</dbReference>
<evidence type="ECO:0000313" key="4">
    <source>
        <dbReference type="Proteomes" id="UP000648239"/>
    </source>
</evidence>
<sequence>MAAGGYAMNAQAVTFRNRNGRNLFGIYHPAASGQRNLCIVLLSPGIKNRVAPHRLYVKLARRLSEMGYDVFRFDPEGLGDSEGECRFEWVADLYGAIQSGCFQEDTLAALDWLEANKATDKFIVGGLCGGAITGMFAGRKDPRVAGLLSIGIPVVLESSDPNQERFVSAGQKDKLRRGYLARLLQPRSWLRLLTFRSDFRMLYRSIFRRGSKVAGSPPGERPVSDGSARGGADPFNPAFPDAFDAFLGGRREMLLVFSGADRISWEFEELFAGPYESLLRKHEARIERHVIDGANHIMSFQDWQDDMLRIVDQWLGERFSG</sequence>
<evidence type="ECO:0000256" key="1">
    <source>
        <dbReference type="SAM" id="MobiDB-lite"/>
    </source>
</evidence>